<feature type="chain" id="PRO_5041218977" description="Apple domain-containing protein" evidence="1">
    <location>
        <begin position="24"/>
        <end position="178"/>
    </location>
</feature>
<dbReference type="AlphaFoldDB" id="A0AA38HCQ9"/>
<keyword evidence="3" id="KW-1185">Reference proteome</keyword>
<gene>
    <name evidence="2" type="ORF">MKK02DRAFT_45238</name>
</gene>
<evidence type="ECO:0008006" key="4">
    <source>
        <dbReference type="Google" id="ProtNLM"/>
    </source>
</evidence>
<keyword evidence="1" id="KW-0732">Signal</keyword>
<evidence type="ECO:0000256" key="1">
    <source>
        <dbReference type="SAM" id="SignalP"/>
    </source>
</evidence>
<comment type="caution">
    <text evidence="2">The sequence shown here is derived from an EMBL/GenBank/DDBJ whole genome shotgun (WGS) entry which is preliminary data.</text>
</comment>
<evidence type="ECO:0000313" key="3">
    <source>
        <dbReference type="Proteomes" id="UP001164286"/>
    </source>
</evidence>
<sequence>MRFTLHFLSFFLVLLAGETIARATNARQPRDAALSALLAKRQTNRHEIGIRSYLKKTVKRGVEDEQLDARSTYPKCKMASARTGYAHYPGWKLVGDELSGALPVKPESACIQACNKYGAACSGVFFDSAKGKCYLKGTRTSSWTFSESVSEDGVDLVGGCALWANIVTEEMDAVCCRG</sequence>
<proteinExistence type="predicted"/>
<dbReference type="Proteomes" id="UP001164286">
    <property type="component" value="Unassembled WGS sequence"/>
</dbReference>
<dbReference type="EMBL" id="JAKWFO010000005">
    <property type="protein sequence ID" value="KAI9636534.1"/>
    <property type="molecule type" value="Genomic_DNA"/>
</dbReference>
<dbReference type="GeneID" id="77732511"/>
<reference evidence="2" key="1">
    <citation type="journal article" date="2022" name="G3 (Bethesda)">
        <title>High quality genome of the basidiomycete yeast Dioszegia hungarica PDD-24b-2 isolated from cloud water.</title>
        <authorList>
            <person name="Jarrige D."/>
            <person name="Haridas S."/>
            <person name="Bleykasten-Grosshans C."/>
            <person name="Joly M."/>
            <person name="Nadalig T."/>
            <person name="Sancelme M."/>
            <person name="Vuilleumier S."/>
            <person name="Grigoriev I.V."/>
            <person name="Amato P."/>
            <person name="Bringel F."/>
        </authorList>
    </citation>
    <scope>NUCLEOTIDE SEQUENCE</scope>
    <source>
        <strain evidence="2">PDD-24b-2</strain>
    </source>
</reference>
<protein>
    <recommendedName>
        <fullName evidence="4">Apple domain-containing protein</fullName>
    </recommendedName>
</protein>
<name>A0AA38HCQ9_9TREE</name>
<evidence type="ECO:0000313" key="2">
    <source>
        <dbReference type="EMBL" id="KAI9636534.1"/>
    </source>
</evidence>
<accession>A0AA38HCQ9</accession>
<dbReference type="RefSeq" id="XP_052946311.1">
    <property type="nucleotide sequence ID" value="XM_053093306.1"/>
</dbReference>
<organism evidence="2 3">
    <name type="scientific">Dioszegia hungarica</name>
    <dbReference type="NCBI Taxonomy" id="4972"/>
    <lineage>
        <taxon>Eukaryota</taxon>
        <taxon>Fungi</taxon>
        <taxon>Dikarya</taxon>
        <taxon>Basidiomycota</taxon>
        <taxon>Agaricomycotina</taxon>
        <taxon>Tremellomycetes</taxon>
        <taxon>Tremellales</taxon>
        <taxon>Bulleribasidiaceae</taxon>
        <taxon>Dioszegia</taxon>
    </lineage>
</organism>
<feature type="signal peptide" evidence="1">
    <location>
        <begin position="1"/>
        <end position="23"/>
    </location>
</feature>